<dbReference type="InterPro" id="IPR026960">
    <property type="entry name" value="RVT-Znf"/>
</dbReference>
<reference evidence="2" key="2">
    <citation type="submission" date="2025-09" db="UniProtKB">
        <authorList>
            <consortium name="Ensembl"/>
        </authorList>
    </citation>
    <scope>IDENTIFICATION</scope>
</reference>
<organism evidence="2 3">
    <name type="scientific">Neogobius melanostomus</name>
    <name type="common">round goby</name>
    <dbReference type="NCBI Taxonomy" id="47308"/>
    <lineage>
        <taxon>Eukaryota</taxon>
        <taxon>Metazoa</taxon>
        <taxon>Chordata</taxon>
        <taxon>Craniata</taxon>
        <taxon>Vertebrata</taxon>
        <taxon>Euteleostomi</taxon>
        <taxon>Actinopterygii</taxon>
        <taxon>Neopterygii</taxon>
        <taxon>Teleostei</taxon>
        <taxon>Neoteleostei</taxon>
        <taxon>Acanthomorphata</taxon>
        <taxon>Gobiaria</taxon>
        <taxon>Gobiiformes</taxon>
        <taxon>Gobioidei</taxon>
        <taxon>Gobiidae</taxon>
        <taxon>Benthophilinae</taxon>
        <taxon>Neogobiini</taxon>
        <taxon>Neogobius</taxon>
    </lineage>
</organism>
<dbReference type="AlphaFoldDB" id="A0A8C6S964"/>
<dbReference type="Pfam" id="PF13966">
    <property type="entry name" value="zf-RVT"/>
    <property type="match status" value="1"/>
</dbReference>
<dbReference type="InterPro" id="IPR000477">
    <property type="entry name" value="RT_dom"/>
</dbReference>
<dbReference type="PANTHER" id="PTHR33116:SF78">
    <property type="entry name" value="OS12G0587133 PROTEIN"/>
    <property type="match status" value="1"/>
</dbReference>
<evidence type="ECO:0000313" key="2">
    <source>
        <dbReference type="Ensembl" id="ENSNMLP00000002887.1"/>
    </source>
</evidence>
<keyword evidence="3" id="KW-1185">Reference proteome</keyword>
<reference evidence="2" key="1">
    <citation type="submission" date="2025-08" db="UniProtKB">
        <authorList>
            <consortium name="Ensembl"/>
        </authorList>
    </citation>
    <scope>IDENTIFICATION</scope>
</reference>
<feature type="domain" description="Reverse transcriptase" evidence="1">
    <location>
        <begin position="1"/>
        <end position="92"/>
    </location>
</feature>
<dbReference type="Ensembl" id="ENSNMLT00000003324.1">
    <property type="protein sequence ID" value="ENSNMLP00000002887.1"/>
    <property type="gene ID" value="ENSNMLG00000002105.1"/>
</dbReference>
<evidence type="ECO:0000259" key="1">
    <source>
        <dbReference type="PROSITE" id="PS50878"/>
    </source>
</evidence>
<evidence type="ECO:0000313" key="3">
    <source>
        <dbReference type="Proteomes" id="UP000694523"/>
    </source>
</evidence>
<protein>
    <recommendedName>
        <fullName evidence="1">Reverse transcriptase domain-containing protein</fullName>
    </recommendedName>
</protein>
<accession>A0A8C6S964</accession>
<dbReference type="Proteomes" id="UP000694523">
    <property type="component" value="Unplaced"/>
</dbReference>
<sequence>MMASHIKMSNFQGINAFDREFKISQLADDTAVFINNPTNVSIAVECINEFSEVSGLRMNLNKSVLLPLKNCDDLEIHGIPVKRTITYLGVVLNSNQILRCSLNFDPIINQITTKFNMWLMRDLSIYGRVLLSKAEGISRSVYISLSINMPQKVCTKLDKLLYNFIWKNKAHYLKKDVLCNQRGNGGLEVLSFETVNNVFKIKWISQLVKGKINIWNAIPKYIFNQIGGIEFLLKCNYKPEKLPIKLSDFHKQVLLSWRLMYKHNFSPTRCYIWNNQYIKHRNKTLFLKTWFDNGIIWTNQLINQQGQAFSYDEFITLYKFPILPREYAQVCKSIPKGIMCLLKNHQFNNETQKIQNKLYIGEIDIIKRTCPNKYIRNLIQPLQRPVATSHWNSVFGEINWSRAWLAGERLCVFNNVKEISFKILHNIYPVKKTLERFKLDIDYKCDFCQAEQETIIHLFYHCTYSQNLWLHIQQLIQNKTGYMISLQESDILFYFDNPNIPNDLSLLIQTIIHLAKYHIHKTKWAQTKPNGLHLINELNQYLKTIKTVTNQKAIKVHDASCKYHLI</sequence>
<dbReference type="PANTHER" id="PTHR33116">
    <property type="entry name" value="REVERSE TRANSCRIPTASE ZINC-BINDING DOMAIN-CONTAINING PROTEIN-RELATED-RELATED"/>
    <property type="match status" value="1"/>
</dbReference>
<dbReference type="PROSITE" id="PS50878">
    <property type="entry name" value="RT_POL"/>
    <property type="match status" value="1"/>
</dbReference>
<name>A0A8C6S964_9GOBI</name>
<proteinExistence type="predicted"/>